<keyword evidence="8" id="KW-1015">Disulfide bond</keyword>
<dbReference type="InterPro" id="IPR039289">
    <property type="entry name" value="CHCHD4"/>
</dbReference>
<organism evidence="12 13">
    <name type="scientific">Racocetra fulgida</name>
    <dbReference type="NCBI Taxonomy" id="60492"/>
    <lineage>
        <taxon>Eukaryota</taxon>
        <taxon>Fungi</taxon>
        <taxon>Fungi incertae sedis</taxon>
        <taxon>Mucoromycota</taxon>
        <taxon>Glomeromycotina</taxon>
        <taxon>Glomeromycetes</taxon>
        <taxon>Diversisporales</taxon>
        <taxon>Gigasporaceae</taxon>
        <taxon>Racocetra</taxon>
    </lineage>
</organism>
<protein>
    <recommendedName>
        <fullName evidence="2">Mitochondrial intermembrane space import and assembly protein 40</fullName>
    </recommendedName>
    <alternativeName>
        <fullName evidence="10">Mitochondrial import inner membrane translocase TIM40</fullName>
    </alternativeName>
</protein>
<comment type="subcellular location">
    <subcellularLocation>
        <location evidence="1">Mitochondrion inner membrane</location>
        <topology evidence="1">Single-pass type II membrane protein</topology>
        <orientation evidence="1">Intermembrane side</orientation>
    </subcellularLocation>
</comment>
<comment type="caution">
    <text evidence="12">The sequence shown here is derived from an EMBL/GenBank/DDBJ whole genome shotgun (WGS) entry which is preliminary data.</text>
</comment>
<name>A0A9N8WJC1_9GLOM</name>
<dbReference type="GO" id="GO:0005758">
    <property type="term" value="C:mitochondrial intermembrane space"/>
    <property type="evidence" value="ECO:0007669"/>
    <property type="project" value="TreeGrafter"/>
</dbReference>
<dbReference type="PROSITE" id="PS51808">
    <property type="entry name" value="CHCH"/>
    <property type="match status" value="1"/>
</dbReference>
<evidence type="ECO:0000256" key="11">
    <source>
        <dbReference type="SAM" id="MobiDB-lite"/>
    </source>
</evidence>
<sequence>MSVEIKLAKSEINDITDSKQVDENASQKIDDEKTLENTNEETQDGAYNPETGEINWDCPCLGGMAKGPCGEQFKAAFSCFIYSNAEQKGADCLDAFREMNDCFKKYPDVYKNANDFNEYKIVNRIESIIINILSNMSDTIVFNSVQHWSFR</sequence>
<dbReference type="Proteomes" id="UP000789396">
    <property type="component" value="Unassembled WGS sequence"/>
</dbReference>
<keyword evidence="9" id="KW-0676">Redox-active center</keyword>
<evidence type="ECO:0000256" key="8">
    <source>
        <dbReference type="ARBA" id="ARBA00023157"/>
    </source>
</evidence>
<dbReference type="GO" id="GO:0015035">
    <property type="term" value="F:protein-disulfide reductase activity"/>
    <property type="evidence" value="ECO:0007669"/>
    <property type="project" value="InterPro"/>
</dbReference>
<dbReference type="EMBL" id="CAJVPZ010001141">
    <property type="protein sequence ID" value="CAG8485393.1"/>
    <property type="molecule type" value="Genomic_DNA"/>
</dbReference>
<dbReference type="Gene3D" id="1.10.287.2900">
    <property type="match status" value="1"/>
</dbReference>
<evidence type="ECO:0000256" key="4">
    <source>
        <dbReference type="ARBA" id="ARBA00022927"/>
    </source>
</evidence>
<keyword evidence="3" id="KW-0813">Transport</keyword>
<evidence type="ECO:0000256" key="6">
    <source>
        <dbReference type="ARBA" id="ARBA00023010"/>
    </source>
</evidence>
<evidence type="ECO:0000256" key="5">
    <source>
        <dbReference type="ARBA" id="ARBA00023002"/>
    </source>
</evidence>
<evidence type="ECO:0000256" key="9">
    <source>
        <dbReference type="ARBA" id="ARBA00023284"/>
    </source>
</evidence>
<keyword evidence="7" id="KW-0496">Mitochondrion</keyword>
<evidence type="ECO:0000313" key="13">
    <source>
        <dbReference type="Proteomes" id="UP000789396"/>
    </source>
</evidence>
<keyword evidence="13" id="KW-1185">Reference proteome</keyword>
<evidence type="ECO:0000256" key="10">
    <source>
        <dbReference type="ARBA" id="ARBA00033150"/>
    </source>
</evidence>
<dbReference type="AlphaFoldDB" id="A0A9N8WJC1"/>
<evidence type="ECO:0000256" key="1">
    <source>
        <dbReference type="ARBA" id="ARBA00004164"/>
    </source>
</evidence>
<evidence type="ECO:0000313" key="12">
    <source>
        <dbReference type="EMBL" id="CAG8485393.1"/>
    </source>
</evidence>
<keyword evidence="6" id="KW-0811">Translocation</keyword>
<dbReference type="GO" id="GO:0045041">
    <property type="term" value="P:protein import into mitochondrial intermembrane space"/>
    <property type="evidence" value="ECO:0007669"/>
    <property type="project" value="InterPro"/>
</dbReference>
<accession>A0A9N8WJC1</accession>
<keyword evidence="4" id="KW-0653">Protein transport</keyword>
<dbReference type="PANTHER" id="PTHR21622:SF0">
    <property type="entry name" value="COILED-COIL-HELIX-COILED-COIL-HELIX DOMAIN CONTAINING 4"/>
    <property type="match status" value="1"/>
</dbReference>
<dbReference type="OrthoDB" id="7481291at2759"/>
<dbReference type="GO" id="GO:0005743">
    <property type="term" value="C:mitochondrial inner membrane"/>
    <property type="evidence" value="ECO:0007669"/>
    <property type="project" value="UniProtKB-SubCell"/>
</dbReference>
<evidence type="ECO:0000256" key="3">
    <source>
        <dbReference type="ARBA" id="ARBA00022448"/>
    </source>
</evidence>
<evidence type="ECO:0000256" key="2">
    <source>
        <dbReference type="ARBA" id="ARBA00013714"/>
    </source>
</evidence>
<proteinExistence type="predicted"/>
<dbReference type="PANTHER" id="PTHR21622">
    <property type="entry name" value="COILED-COIL-HELIX-COILED-COIL-HELIX DOMAIN CONTAINING 4"/>
    <property type="match status" value="1"/>
</dbReference>
<keyword evidence="5" id="KW-0560">Oxidoreductase</keyword>
<gene>
    <name evidence="12" type="ORF">RFULGI_LOCUS1733</name>
</gene>
<evidence type="ECO:0000256" key="7">
    <source>
        <dbReference type="ARBA" id="ARBA00023128"/>
    </source>
</evidence>
<reference evidence="12" key="1">
    <citation type="submission" date="2021-06" db="EMBL/GenBank/DDBJ databases">
        <authorList>
            <person name="Kallberg Y."/>
            <person name="Tangrot J."/>
            <person name="Rosling A."/>
        </authorList>
    </citation>
    <scope>NUCLEOTIDE SEQUENCE</scope>
    <source>
        <strain evidence="12">IN212</strain>
    </source>
</reference>
<feature type="region of interest" description="Disordered" evidence="11">
    <location>
        <begin position="14"/>
        <end position="50"/>
    </location>
</feature>